<evidence type="ECO:0000313" key="2">
    <source>
        <dbReference type="EMBL" id="BDX06127.1"/>
    </source>
</evidence>
<dbReference type="EMBL" id="AP027272">
    <property type="protein sequence ID" value="BDX06127.1"/>
    <property type="molecule type" value="Genomic_DNA"/>
</dbReference>
<dbReference type="GO" id="GO:0009446">
    <property type="term" value="P:putrescine biosynthetic process"/>
    <property type="evidence" value="ECO:0007669"/>
    <property type="project" value="InterPro"/>
</dbReference>
<dbReference type="PANTHER" id="PTHR31377:SF0">
    <property type="entry name" value="AGMATINE DEIMINASE-RELATED"/>
    <property type="match status" value="1"/>
</dbReference>
<sequence length="354" mass="38873">MGTLSGITKGSYATKADSTKWIMPDESHPHERTWMAFGASKKIWGSELLPRVQRDLALIANTIVNFEPVSMLVRAEEVRKARQLLDPKVEIVICELDDLWIRDTGPVFVLNEQGEKAAIDFNFNGWGNKQTHLADAKVAEFVINQLGVTGLPTRLVSEGGCIEVDGLGTAIMTESCTLNANRNPGIAKSRFEDLIAPILGVEKVIWLPGIRGMDITDGHTDFYARFAKPGVVLAGYEPDESHYDHQVTLRHLEILKSSTEVKGRKLQIILLEAPTNIRPRWLSDDFASGYIGYYVCNNAVIMQNFGDKRADAAAKSALQSVYPERTVVLLNVDGIAAGGGSIHCATQQEPALVT</sequence>
<evidence type="ECO:0000256" key="1">
    <source>
        <dbReference type="ARBA" id="ARBA00022801"/>
    </source>
</evidence>
<keyword evidence="3" id="KW-1185">Reference proteome</keyword>
<proteinExistence type="predicted"/>
<evidence type="ECO:0000313" key="3">
    <source>
        <dbReference type="Proteomes" id="UP001333710"/>
    </source>
</evidence>
<protein>
    <submittedName>
        <fullName evidence="2">Porphyromonas-type peptidyl-arginine deiminase</fullName>
    </submittedName>
</protein>
<keyword evidence="1" id="KW-0378">Hydrolase</keyword>
<dbReference type="SUPFAM" id="SSF55909">
    <property type="entry name" value="Pentein"/>
    <property type="match status" value="1"/>
</dbReference>
<accession>A0AA48HM88</accession>
<dbReference type="Pfam" id="PF04371">
    <property type="entry name" value="PAD_porph"/>
    <property type="match status" value="1"/>
</dbReference>
<organism evidence="2 3">
    <name type="scientific">Planctobacterium marinum</name>
    <dbReference type="NCBI Taxonomy" id="1631968"/>
    <lineage>
        <taxon>Bacteria</taxon>
        <taxon>Pseudomonadati</taxon>
        <taxon>Pseudomonadota</taxon>
        <taxon>Gammaproteobacteria</taxon>
        <taxon>Alteromonadales</taxon>
        <taxon>Alteromonadaceae</taxon>
        <taxon>Planctobacterium</taxon>
    </lineage>
</organism>
<reference evidence="2" key="1">
    <citation type="submission" date="2023-01" db="EMBL/GenBank/DDBJ databases">
        <title>Complete genome sequence of Planctobacterium marinum strain Dej080120_11.</title>
        <authorList>
            <person name="Ueki S."/>
            <person name="Maruyama F."/>
        </authorList>
    </citation>
    <scope>NUCLEOTIDE SEQUENCE</scope>
    <source>
        <strain evidence="2">Dej080120_11</strain>
    </source>
</reference>
<dbReference type="PANTHER" id="PTHR31377">
    <property type="entry name" value="AGMATINE DEIMINASE-RELATED"/>
    <property type="match status" value="1"/>
</dbReference>
<dbReference type="GO" id="GO:0047632">
    <property type="term" value="F:agmatine deiminase activity"/>
    <property type="evidence" value="ECO:0007669"/>
    <property type="project" value="TreeGrafter"/>
</dbReference>
<dbReference type="InterPro" id="IPR007466">
    <property type="entry name" value="Peptidyl-Arg-deiminase_porph"/>
</dbReference>
<dbReference type="Proteomes" id="UP001333710">
    <property type="component" value="Chromosome"/>
</dbReference>
<gene>
    <name evidence="2" type="ORF">MACH26_16480</name>
</gene>
<dbReference type="Gene3D" id="3.75.10.10">
    <property type="entry name" value="L-arginine/glycine Amidinotransferase, Chain A"/>
    <property type="match status" value="1"/>
</dbReference>
<dbReference type="GO" id="GO:0004668">
    <property type="term" value="F:protein-arginine deiminase activity"/>
    <property type="evidence" value="ECO:0007669"/>
    <property type="project" value="InterPro"/>
</dbReference>
<dbReference type="KEGG" id="pmaw:MACH26_16480"/>
<dbReference type="AlphaFoldDB" id="A0AA48HM88"/>
<name>A0AA48HM88_9ALTE</name>